<feature type="domain" description="Ribosome maturation factor RimP N-terminal" evidence="4">
    <location>
        <begin position="21"/>
        <end position="86"/>
    </location>
</feature>
<dbReference type="InterPro" id="IPR035956">
    <property type="entry name" value="RimP_N_sf"/>
</dbReference>
<keyword evidence="2 3" id="KW-0690">Ribosome biogenesis</keyword>
<evidence type="ECO:0000259" key="4">
    <source>
        <dbReference type="Pfam" id="PF02576"/>
    </source>
</evidence>
<dbReference type="InterPro" id="IPR028998">
    <property type="entry name" value="RimP_C"/>
</dbReference>
<evidence type="ECO:0000256" key="1">
    <source>
        <dbReference type="ARBA" id="ARBA00022490"/>
    </source>
</evidence>
<reference evidence="6 7" key="1">
    <citation type="journal article" date="2023" name="Microbiol. Spectr.">
        <title>Symbiosis of Carpenter Bees with Uncharacterized Lactic Acid Bacteria Showing NAD Auxotrophy.</title>
        <authorList>
            <person name="Kawasaki S."/>
            <person name="Ozawa K."/>
            <person name="Mori T."/>
            <person name="Yamamoto A."/>
            <person name="Ito M."/>
            <person name="Ohkuma M."/>
            <person name="Sakamoto M."/>
            <person name="Matsutani M."/>
        </authorList>
    </citation>
    <scope>NUCLEOTIDE SEQUENCE [LARGE SCALE GENOMIC DNA]</scope>
    <source>
        <strain evidence="6 7">XA3</strain>
    </source>
</reference>
<name>A0AAU9CWI1_9LACO</name>
<dbReference type="Gene3D" id="3.30.300.70">
    <property type="entry name" value="RimP-like superfamily, N-terminal"/>
    <property type="match status" value="1"/>
</dbReference>
<dbReference type="CDD" id="cd01734">
    <property type="entry name" value="YlxS_C"/>
    <property type="match status" value="1"/>
</dbReference>
<dbReference type="PANTHER" id="PTHR33867">
    <property type="entry name" value="RIBOSOME MATURATION FACTOR RIMP"/>
    <property type="match status" value="1"/>
</dbReference>
<dbReference type="Pfam" id="PF02576">
    <property type="entry name" value="RimP_N"/>
    <property type="match status" value="1"/>
</dbReference>
<dbReference type="InterPro" id="IPR036847">
    <property type="entry name" value="RimP_C_sf"/>
</dbReference>
<feature type="domain" description="Ribosome maturation factor RimP C-terminal" evidence="5">
    <location>
        <begin position="90"/>
        <end position="150"/>
    </location>
</feature>
<sequence length="155" mass="18085">MNELKDKVKEIVNHILLDLESSLQIYEINYYRGRDSMVLQVLLQKNQPIGLDELIEVNQLLSEALDQIDDQFSEPYTLDVASAGLEREIKDKDDLHQALNSDIKVNCYRKFNDKKIYLGKLNSFDDQEILVEQRDGKSIKIPFEYISKINYALIM</sequence>
<dbReference type="SUPFAM" id="SSF75420">
    <property type="entry name" value="YhbC-like, N-terminal domain"/>
    <property type="match status" value="1"/>
</dbReference>
<dbReference type="KEGG" id="xap:XA3_07830"/>
<dbReference type="RefSeq" id="WP_317636253.1">
    <property type="nucleotide sequence ID" value="NZ_AP026802.1"/>
</dbReference>
<comment type="similarity">
    <text evidence="3">Belongs to the RimP family.</text>
</comment>
<evidence type="ECO:0000259" key="5">
    <source>
        <dbReference type="Pfam" id="PF17384"/>
    </source>
</evidence>
<dbReference type="Proteomes" id="UP001321861">
    <property type="component" value="Chromosome"/>
</dbReference>
<keyword evidence="7" id="KW-1185">Reference proteome</keyword>
<dbReference type="EMBL" id="AP026802">
    <property type="protein sequence ID" value="BDR58342.1"/>
    <property type="molecule type" value="Genomic_DNA"/>
</dbReference>
<evidence type="ECO:0000313" key="6">
    <source>
        <dbReference type="EMBL" id="BDR58342.1"/>
    </source>
</evidence>
<protein>
    <recommendedName>
        <fullName evidence="3">Ribosome maturation factor RimP</fullName>
    </recommendedName>
</protein>
<evidence type="ECO:0000313" key="7">
    <source>
        <dbReference type="Proteomes" id="UP001321861"/>
    </source>
</evidence>
<dbReference type="GO" id="GO:0006412">
    <property type="term" value="P:translation"/>
    <property type="evidence" value="ECO:0007669"/>
    <property type="project" value="TreeGrafter"/>
</dbReference>
<dbReference type="PANTHER" id="PTHR33867:SF1">
    <property type="entry name" value="RIBOSOME MATURATION FACTOR RIMP"/>
    <property type="match status" value="1"/>
</dbReference>
<dbReference type="SUPFAM" id="SSF74942">
    <property type="entry name" value="YhbC-like, C-terminal domain"/>
    <property type="match status" value="1"/>
</dbReference>
<dbReference type="InterPro" id="IPR028989">
    <property type="entry name" value="RimP_N"/>
</dbReference>
<accession>A0AAU9CWI1</accession>
<comment type="function">
    <text evidence="3">Required for maturation of 30S ribosomal subunits.</text>
</comment>
<evidence type="ECO:0000256" key="3">
    <source>
        <dbReference type="HAMAP-Rule" id="MF_01077"/>
    </source>
</evidence>
<dbReference type="AlphaFoldDB" id="A0AAU9CWI1"/>
<dbReference type="HAMAP" id="MF_01077">
    <property type="entry name" value="RimP"/>
    <property type="match status" value="1"/>
</dbReference>
<comment type="subcellular location">
    <subcellularLocation>
        <location evidence="3">Cytoplasm</location>
    </subcellularLocation>
</comment>
<organism evidence="6 7">
    <name type="scientific">Xylocopilactobacillus apicola</name>
    <dbReference type="NCBI Taxonomy" id="2932184"/>
    <lineage>
        <taxon>Bacteria</taxon>
        <taxon>Bacillati</taxon>
        <taxon>Bacillota</taxon>
        <taxon>Bacilli</taxon>
        <taxon>Lactobacillales</taxon>
        <taxon>Lactobacillaceae</taxon>
        <taxon>Xylocopilactobacillus</taxon>
    </lineage>
</organism>
<proteinExistence type="inferred from homology"/>
<dbReference type="InterPro" id="IPR003728">
    <property type="entry name" value="Ribosome_maturation_RimP"/>
</dbReference>
<dbReference type="Pfam" id="PF17384">
    <property type="entry name" value="DUF150_C"/>
    <property type="match status" value="1"/>
</dbReference>
<dbReference type="Gene3D" id="2.30.30.180">
    <property type="entry name" value="Ribosome maturation factor RimP, C-terminal domain"/>
    <property type="match status" value="1"/>
</dbReference>
<gene>
    <name evidence="3 6" type="primary">rimP</name>
    <name evidence="6" type="ORF">XA3_07830</name>
</gene>
<evidence type="ECO:0000256" key="2">
    <source>
        <dbReference type="ARBA" id="ARBA00022517"/>
    </source>
</evidence>
<dbReference type="GO" id="GO:0000028">
    <property type="term" value="P:ribosomal small subunit assembly"/>
    <property type="evidence" value="ECO:0007669"/>
    <property type="project" value="TreeGrafter"/>
</dbReference>
<keyword evidence="1 3" id="KW-0963">Cytoplasm</keyword>
<dbReference type="GO" id="GO:0005829">
    <property type="term" value="C:cytosol"/>
    <property type="evidence" value="ECO:0007669"/>
    <property type="project" value="TreeGrafter"/>
</dbReference>